<dbReference type="PROSITE" id="PS50850">
    <property type="entry name" value="MFS"/>
    <property type="match status" value="1"/>
</dbReference>
<feature type="transmembrane region" description="Helical" evidence="5">
    <location>
        <begin position="82"/>
        <end position="100"/>
    </location>
</feature>
<feature type="transmembrane region" description="Helical" evidence="5">
    <location>
        <begin position="112"/>
        <end position="132"/>
    </location>
</feature>
<feature type="transmembrane region" description="Helical" evidence="5">
    <location>
        <begin position="342"/>
        <end position="365"/>
    </location>
</feature>
<dbReference type="AlphaFoldDB" id="A0A7X6HC23"/>
<feature type="transmembrane region" description="Helical" evidence="5">
    <location>
        <begin position="144"/>
        <end position="165"/>
    </location>
</feature>
<dbReference type="Pfam" id="PF07690">
    <property type="entry name" value="MFS_1"/>
    <property type="match status" value="1"/>
</dbReference>
<reference evidence="7 8" key="1">
    <citation type="submission" date="2020-04" db="EMBL/GenBank/DDBJ databases">
        <title>Arthrobacter sp. nov.</title>
        <authorList>
            <person name="Liu S."/>
        </authorList>
    </citation>
    <scope>NUCLEOTIDE SEQUENCE [LARGE SCALE GENOMIC DNA]</scope>
    <source>
        <strain evidence="7 8">E918</strain>
    </source>
</reference>
<dbReference type="Proteomes" id="UP000544090">
    <property type="component" value="Unassembled WGS sequence"/>
</dbReference>
<name>A0A7X6HC23_9MICC</name>
<evidence type="ECO:0000313" key="8">
    <source>
        <dbReference type="Proteomes" id="UP000544090"/>
    </source>
</evidence>
<dbReference type="GO" id="GO:0005886">
    <property type="term" value="C:plasma membrane"/>
    <property type="evidence" value="ECO:0007669"/>
    <property type="project" value="UniProtKB-SubCell"/>
</dbReference>
<feature type="transmembrane region" description="Helical" evidence="5">
    <location>
        <begin position="218"/>
        <end position="239"/>
    </location>
</feature>
<evidence type="ECO:0000256" key="1">
    <source>
        <dbReference type="ARBA" id="ARBA00004651"/>
    </source>
</evidence>
<dbReference type="EMBL" id="JAAZSQ010000005">
    <property type="protein sequence ID" value="NKX54358.1"/>
    <property type="molecule type" value="Genomic_DNA"/>
</dbReference>
<dbReference type="PANTHER" id="PTHR23531:SF1">
    <property type="entry name" value="QUINOLENE RESISTANCE PROTEIN NORA"/>
    <property type="match status" value="1"/>
</dbReference>
<keyword evidence="3 5" id="KW-1133">Transmembrane helix</keyword>
<dbReference type="PANTHER" id="PTHR23531">
    <property type="entry name" value="QUINOLENE RESISTANCE PROTEIN NORA"/>
    <property type="match status" value="1"/>
</dbReference>
<keyword evidence="8" id="KW-1185">Reference proteome</keyword>
<feature type="transmembrane region" description="Helical" evidence="5">
    <location>
        <begin position="306"/>
        <end position="330"/>
    </location>
</feature>
<dbReference type="Gene3D" id="1.20.1250.20">
    <property type="entry name" value="MFS general substrate transporter like domains"/>
    <property type="match status" value="1"/>
</dbReference>
<feature type="transmembrane region" description="Helical" evidence="5">
    <location>
        <begin position="281"/>
        <end position="300"/>
    </location>
</feature>
<evidence type="ECO:0000256" key="3">
    <source>
        <dbReference type="ARBA" id="ARBA00022989"/>
    </source>
</evidence>
<evidence type="ECO:0000259" key="6">
    <source>
        <dbReference type="PROSITE" id="PS50850"/>
    </source>
</evidence>
<feature type="domain" description="Major facilitator superfamily (MFS) profile" evidence="6">
    <location>
        <begin position="16"/>
        <end position="394"/>
    </location>
</feature>
<comment type="subcellular location">
    <subcellularLocation>
        <location evidence="1">Cell membrane</location>
        <topology evidence="1">Multi-pass membrane protein</topology>
    </subcellularLocation>
</comment>
<proteinExistence type="predicted"/>
<dbReference type="InterPro" id="IPR052714">
    <property type="entry name" value="MFS_Exporter"/>
</dbReference>
<sequence>MDGSGKQSRKLWTRDFILALATSLFISMVFFLLMTSMALYAVDRFRASDSAAGLAASGFVIGAVAARLFAGRLFDVVGRRRLLLASLLASVAAILLYFAADSLVLLVTLRVLHGVAFGAGHTALAASVQTLIPPGRRSEGTGYFGLSNTLSTAVGPLLAVILAGSGGYAGIFWFCAACSLAAFAVAFALNLPEPHRAPAHGARPARLARLAALVEPKALPVSTVIFLAGAAYSTVLAFLTSYTQARGVPSAAATFFLIYAGTVLVSRLFMGRIQDRRGDNLVMYPTILAFAGGLALLAAGPSGWTLAGAAVLSGLGFGALMPCIQAIAVSESPELRVGTATSTFYLMLDAGTGLGPVFLGMLIPAVNYEGMYLAVCAVMLGAAVLYWFVHGRKRRGPRTAA</sequence>
<protein>
    <submittedName>
        <fullName evidence="7">MFS transporter</fullName>
    </submittedName>
</protein>
<feature type="transmembrane region" description="Helical" evidence="5">
    <location>
        <begin position="251"/>
        <end position="269"/>
    </location>
</feature>
<evidence type="ECO:0000256" key="2">
    <source>
        <dbReference type="ARBA" id="ARBA00022692"/>
    </source>
</evidence>
<keyword evidence="4 5" id="KW-0472">Membrane</keyword>
<keyword evidence="2 5" id="KW-0812">Transmembrane</keyword>
<dbReference type="RefSeq" id="WP_168485704.1">
    <property type="nucleotide sequence ID" value="NZ_JAAZSQ010000005.1"/>
</dbReference>
<evidence type="ECO:0000313" key="7">
    <source>
        <dbReference type="EMBL" id="NKX54358.1"/>
    </source>
</evidence>
<feature type="transmembrane region" description="Helical" evidence="5">
    <location>
        <begin position="51"/>
        <end position="70"/>
    </location>
</feature>
<accession>A0A7X6HC23</accession>
<comment type="caution">
    <text evidence="7">The sequence shown here is derived from an EMBL/GenBank/DDBJ whole genome shotgun (WGS) entry which is preliminary data.</text>
</comment>
<feature type="transmembrane region" description="Helical" evidence="5">
    <location>
        <begin position="171"/>
        <end position="191"/>
    </location>
</feature>
<evidence type="ECO:0000256" key="5">
    <source>
        <dbReference type="SAM" id="Phobius"/>
    </source>
</evidence>
<dbReference type="InterPro" id="IPR011701">
    <property type="entry name" value="MFS"/>
</dbReference>
<dbReference type="InterPro" id="IPR020846">
    <property type="entry name" value="MFS_dom"/>
</dbReference>
<feature type="transmembrane region" description="Helical" evidence="5">
    <location>
        <begin position="371"/>
        <end position="389"/>
    </location>
</feature>
<dbReference type="GO" id="GO:0022857">
    <property type="term" value="F:transmembrane transporter activity"/>
    <property type="evidence" value="ECO:0007669"/>
    <property type="project" value="InterPro"/>
</dbReference>
<dbReference type="InterPro" id="IPR036259">
    <property type="entry name" value="MFS_trans_sf"/>
</dbReference>
<organism evidence="7 8">
    <name type="scientific">Arthrobacter mobilis</name>
    <dbReference type="NCBI Taxonomy" id="2724944"/>
    <lineage>
        <taxon>Bacteria</taxon>
        <taxon>Bacillati</taxon>
        <taxon>Actinomycetota</taxon>
        <taxon>Actinomycetes</taxon>
        <taxon>Micrococcales</taxon>
        <taxon>Micrococcaceae</taxon>
        <taxon>Arthrobacter</taxon>
    </lineage>
</organism>
<dbReference type="CDD" id="cd17489">
    <property type="entry name" value="MFS_YfcJ_like"/>
    <property type="match status" value="1"/>
</dbReference>
<gene>
    <name evidence="7" type="ORF">HGG74_07330</name>
</gene>
<dbReference type="SUPFAM" id="SSF103473">
    <property type="entry name" value="MFS general substrate transporter"/>
    <property type="match status" value="1"/>
</dbReference>
<evidence type="ECO:0000256" key="4">
    <source>
        <dbReference type="ARBA" id="ARBA00023136"/>
    </source>
</evidence>
<feature type="transmembrane region" description="Helical" evidence="5">
    <location>
        <begin position="16"/>
        <end position="39"/>
    </location>
</feature>